<protein>
    <recommendedName>
        <fullName evidence="3">LRRK2 ARM repeat domain-containing protein</fullName>
    </recommendedName>
</protein>
<evidence type="ECO:0000259" key="3">
    <source>
        <dbReference type="Pfam" id="PF23744"/>
    </source>
</evidence>
<keyword evidence="5" id="KW-1185">Reference proteome</keyword>
<gene>
    <name evidence="4" type="ORF">CHC_T00006231001</name>
</gene>
<dbReference type="Gene3D" id="1.25.10.10">
    <property type="entry name" value="Leucine-rich Repeat Variant"/>
    <property type="match status" value="2"/>
</dbReference>
<feature type="region of interest" description="Disordered" evidence="2">
    <location>
        <begin position="1"/>
        <end position="49"/>
    </location>
</feature>
<dbReference type="Proteomes" id="UP000012073">
    <property type="component" value="Unassembled WGS sequence"/>
</dbReference>
<dbReference type="OrthoDB" id="276558at2759"/>
<keyword evidence="1" id="KW-0677">Repeat</keyword>
<dbReference type="SUPFAM" id="SSF48371">
    <property type="entry name" value="ARM repeat"/>
    <property type="match status" value="1"/>
</dbReference>
<evidence type="ECO:0000256" key="1">
    <source>
        <dbReference type="ARBA" id="ARBA00022737"/>
    </source>
</evidence>
<reference evidence="5" key="1">
    <citation type="journal article" date="2013" name="Proc. Natl. Acad. Sci. U.S.A.">
        <title>Genome structure and metabolic features in the red seaweed Chondrus crispus shed light on evolution of the Archaeplastida.</title>
        <authorList>
            <person name="Collen J."/>
            <person name="Porcel B."/>
            <person name="Carre W."/>
            <person name="Ball S.G."/>
            <person name="Chaparro C."/>
            <person name="Tonon T."/>
            <person name="Barbeyron T."/>
            <person name="Michel G."/>
            <person name="Noel B."/>
            <person name="Valentin K."/>
            <person name="Elias M."/>
            <person name="Artiguenave F."/>
            <person name="Arun A."/>
            <person name="Aury J.M."/>
            <person name="Barbosa-Neto J.F."/>
            <person name="Bothwell J.H."/>
            <person name="Bouget F.Y."/>
            <person name="Brillet L."/>
            <person name="Cabello-Hurtado F."/>
            <person name="Capella-Gutierrez S."/>
            <person name="Charrier B."/>
            <person name="Cladiere L."/>
            <person name="Cock J.M."/>
            <person name="Coelho S.M."/>
            <person name="Colleoni C."/>
            <person name="Czjzek M."/>
            <person name="Da Silva C."/>
            <person name="Delage L."/>
            <person name="Denoeud F."/>
            <person name="Deschamps P."/>
            <person name="Dittami S.M."/>
            <person name="Gabaldon T."/>
            <person name="Gachon C.M."/>
            <person name="Groisillier A."/>
            <person name="Herve C."/>
            <person name="Jabbari K."/>
            <person name="Katinka M."/>
            <person name="Kloareg B."/>
            <person name="Kowalczyk N."/>
            <person name="Labadie K."/>
            <person name="Leblanc C."/>
            <person name="Lopez P.J."/>
            <person name="McLachlan D.H."/>
            <person name="Meslet-Cladiere L."/>
            <person name="Moustafa A."/>
            <person name="Nehr Z."/>
            <person name="Nyvall Collen P."/>
            <person name="Panaud O."/>
            <person name="Partensky F."/>
            <person name="Poulain J."/>
            <person name="Rensing S.A."/>
            <person name="Rousvoal S."/>
            <person name="Samson G."/>
            <person name="Symeonidi A."/>
            <person name="Weissenbach J."/>
            <person name="Zambounis A."/>
            <person name="Wincker P."/>
            <person name="Boyen C."/>
        </authorList>
    </citation>
    <scope>NUCLEOTIDE SEQUENCE [LARGE SCALE GENOMIC DNA]</scope>
    <source>
        <strain evidence="5">cv. Stackhouse</strain>
    </source>
</reference>
<dbReference type="GeneID" id="17326150"/>
<feature type="compositionally biased region" description="Low complexity" evidence="2">
    <location>
        <begin position="24"/>
        <end position="34"/>
    </location>
</feature>
<dbReference type="AlphaFoldDB" id="R7QMB5"/>
<dbReference type="RefSeq" id="XP_005718403.1">
    <property type="nucleotide sequence ID" value="XM_005718346.1"/>
</dbReference>
<organism evidence="4 5">
    <name type="scientific">Chondrus crispus</name>
    <name type="common">Carrageen Irish moss</name>
    <name type="synonym">Polymorpha crispa</name>
    <dbReference type="NCBI Taxonomy" id="2769"/>
    <lineage>
        <taxon>Eukaryota</taxon>
        <taxon>Rhodophyta</taxon>
        <taxon>Florideophyceae</taxon>
        <taxon>Rhodymeniophycidae</taxon>
        <taxon>Gigartinales</taxon>
        <taxon>Gigartinaceae</taxon>
        <taxon>Chondrus</taxon>
    </lineage>
</organism>
<feature type="domain" description="LRRK2 ARM repeat" evidence="3">
    <location>
        <begin position="222"/>
        <end position="420"/>
    </location>
</feature>
<dbReference type="SMART" id="SM00185">
    <property type="entry name" value="ARM"/>
    <property type="match status" value="6"/>
</dbReference>
<evidence type="ECO:0000313" key="5">
    <source>
        <dbReference type="Proteomes" id="UP000012073"/>
    </source>
</evidence>
<dbReference type="InterPro" id="IPR000225">
    <property type="entry name" value="Armadillo"/>
</dbReference>
<dbReference type="Pfam" id="PF23744">
    <property type="entry name" value="ARM_LRRK2"/>
    <property type="match status" value="1"/>
</dbReference>
<sequence length="432" mass="47095">MAAPCALAPTSDPVPTTKPPPTDSCPDTDTSNPDINSDTDHDPDSKPSPLLSLLLEIRSSPNHSSTPDAFAALSAPYLDTPPTDLLSDFIPPLFDLMLRHPSHVVLQVAATHILSTISHSSPQAARTVADSKGIQLLVHTMLFHTQSFSVSFNAVRALAVLVPAAPELVPALIRLFGVEVVVAAGKTFLKHEDFQKVALAVLTLMAEGDHATDVAAALRRGGHVRAAMRAMKFHRSNAEIALEACHLIGQVAKRADKGTMEQIGRLGAIRMLCLAIVALKDDEDVQFSAFQALSTLVARDEFCASQLGSMRGIEIVVRAMRKFRDSAELRINCLILLDIMAALDDMQAMVVFTIGGLEAIISSMIEFRHNLEVQLYAIRIIDRIVWCREDVRLKLLSDGSMKTISASLRTHITNEALVERGVKLLRHIRYSK</sequence>
<dbReference type="InterPro" id="IPR011989">
    <property type="entry name" value="ARM-like"/>
</dbReference>
<accession>R7QMB5</accession>
<dbReference type="PANTHER" id="PTHR22895">
    <property type="entry name" value="ARMADILLO REPEAT-CONTAINING PROTEIN 6"/>
    <property type="match status" value="1"/>
</dbReference>
<evidence type="ECO:0000313" key="4">
    <source>
        <dbReference type="EMBL" id="CDF38510.1"/>
    </source>
</evidence>
<name>R7QMB5_CHOCR</name>
<dbReference type="OMA" id="YAIRIID"/>
<dbReference type="KEGG" id="ccp:CHC_T00006231001"/>
<dbReference type="PANTHER" id="PTHR22895:SF0">
    <property type="entry name" value="ARMADILLO REPEAT-CONTAINING PROTEIN 6"/>
    <property type="match status" value="1"/>
</dbReference>
<dbReference type="Gramene" id="CDF38510">
    <property type="protein sequence ID" value="CDF38510"/>
    <property type="gene ID" value="CHC_T00006231001"/>
</dbReference>
<dbReference type="InterPro" id="IPR016024">
    <property type="entry name" value="ARM-type_fold"/>
</dbReference>
<proteinExistence type="predicted"/>
<dbReference type="EMBL" id="HG001940">
    <property type="protein sequence ID" value="CDF38510.1"/>
    <property type="molecule type" value="Genomic_DNA"/>
</dbReference>
<evidence type="ECO:0000256" key="2">
    <source>
        <dbReference type="SAM" id="MobiDB-lite"/>
    </source>
</evidence>
<dbReference type="InterPro" id="IPR056597">
    <property type="entry name" value="ARM_LRRK2"/>
</dbReference>